<dbReference type="AlphaFoldDB" id="H1Y4V7"/>
<evidence type="ECO:0000313" key="2">
    <source>
        <dbReference type="Proteomes" id="UP000002774"/>
    </source>
</evidence>
<name>H1Y4V7_9SPHI</name>
<organism evidence="1 2">
    <name type="scientific">Mucilaginibacter paludis DSM 18603</name>
    <dbReference type="NCBI Taxonomy" id="714943"/>
    <lineage>
        <taxon>Bacteria</taxon>
        <taxon>Pseudomonadati</taxon>
        <taxon>Bacteroidota</taxon>
        <taxon>Sphingobacteriia</taxon>
        <taxon>Sphingobacteriales</taxon>
        <taxon>Sphingobacteriaceae</taxon>
        <taxon>Mucilaginibacter</taxon>
    </lineage>
</organism>
<dbReference type="HOGENOM" id="CLU_3154998_0_0_10"/>
<keyword evidence="2" id="KW-1185">Reference proteome</keyword>
<proteinExistence type="predicted"/>
<evidence type="ECO:0000313" key="1">
    <source>
        <dbReference type="EMBL" id="EHQ28285.1"/>
    </source>
</evidence>
<dbReference type="STRING" id="714943.Mucpa_4194"/>
<sequence>MYALFKLNPNKNEVIIAILHYKVLRQLKHHFNRLEAPIFQAFTYFKSP</sequence>
<reference evidence="1" key="1">
    <citation type="submission" date="2011-09" db="EMBL/GenBank/DDBJ databases">
        <title>The permanent draft genome of Mucilaginibacter paludis DSM 18603.</title>
        <authorList>
            <consortium name="US DOE Joint Genome Institute (JGI-PGF)"/>
            <person name="Lucas S."/>
            <person name="Han J."/>
            <person name="Lapidus A."/>
            <person name="Bruce D."/>
            <person name="Goodwin L."/>
            <person name="Pitluck S."/>
            <person name="Peters L."/>
            <person name="Kyrpides N."/>
            <person name="Mavromatis K."/>
            <person name="Ivanova N."/>
            <person name="Mikhailova N."/>
            <person name="Held B."/>
            <person name="Detter J.C."/>
            <person name="Tapia R."/>
            <person name="Han C."/>
            <person name="Land M."/>
            <person name="Hauser L."/>
            <person name="Markowitz V."/>
            <person name="Cheng J.-F."/>
            <person name="Hugenholtz P."/>
            <person name="Woyke T."/>
            <person name="Wu D."/>
            <person name="Tindall B."/>
            <person name="Brambilla E."/>
            <person name="Klenk H.-P."/>
            <person name="Eisen J.A."/>
        </authorList>
    </citation>
    <scope>NUCLEOTIDE SEQUENCE [LARGE SCALE GENOMIC DNA]</scope>
    <source>
        <strain evidence="1">DSM 18603</strain>
    </source>
</reference>
<accession>H1Y4V7</accession>
<dbReference type="EMBL" id="CM001403">
    <property type="protein sequence ID" value="EHQ28285.1"/>
    <property type="molecule type" value="Genomic_DNA"/>
</dbReference>
<gene>
    <name evidence="1" type="ORF">Mucpa_4194</name>
</gene>
<dbReference type="Proteomes" id="UP000002774">
    <property type="component" value="Chromosome"/>
</dbReference>
<protein>
    <submittedName>
        <fullName evidence="1">Uncharacterized protein</fullName>
    </submittedName>
</protein>